<dbReference type="GO" id="GO:0005737">
    <property type="term" value="C:cytoplasm"/>
    <property type="evidence" value="ECO:0007669"/>
    <property type="project" value="TreeGrafter"/>
</dbReference>
<accession>A0A9P4QI39</accession>
<organism evidence="2 3">
    <name type="scientific">Polyplosphaeria fusca</name>
    <dbReference type="NCBI Taxonomy" id="682080"/>
    <lineage>
        <taxon>Eukaryota</taxon>
        <taxon>Fungi</taxon>
        <taxon>Dikarya</taxon>
        <taxon>Ascomycota</taxon>
        <taxon>Pezizomycotina</taxon>
        <taxon>Dothideomycetes</taxon>
        <taxon>Pleosporomycetidae</taxon>
        <taxon>Pleosporales</taxon>
        <taxon>Tetraplosphaeriaceae</taxon>
        <taxon>Polyplosphaeria</taxon>
    </lineage>
</organism>
<keyword evidence="3" id="KW-1185">Reference proteome</keyword>
<dbReference type="Proteomes" id="UP000799444">
    <property type="component" value="Unassembled WGS sequence"/>
</dbReference>
<evidence type="ECO:0000259" key="1">
    <source>
        <dbReference type="Pfam" id="PF00149"/>
    </source>
</evidence>
<reference evidence="2" key="1">
    <citation type="journal article" date="2020" name="Stud. Mycol.">
        <title>101 Dothideomycetes genomes: a test case for predicting lifestyles and emergence of pathogens.</title>
        <authorList>
            <person name="Haridas S."/>
            <person name="Albert R."/>
            <person name="Binder M."/>
            <person name="Bloem J."/>
            <person name="Labutti K."/>
            <person name="Salamov A."/>
            <person name="Andreopoulos B."/>
            <person name="Baker S."/>
            <person name="Barry K."/>
            <person name="Bills G."/>
            <person name="Bluhm B."/>
            <person name="Cannon C."/>
            <person name="Castanera R."/>
            <person name="Culley D."/>
            <person name="Daum C."/>
            <person name="Ezra D."/>
            <person name="Gonzalez J."/>
            <person name="Henrissat B."/>
            <person name="Kuo A."/>
            <person name="Liang C."/>
            <person name="Lipzen A."/>
            <person name="Lutzoni F."/>
            <person name="Magnuson J."/>
            <person name="Mondo S."/>
            <person name="Nolan M."/>
            <person name="Ohm R."/>
            <person name="Pangilinan J."/>
            <person name="Park H.-J."/>
            <person name="Ramirez L."/>
            <person name="Alfaro M."/>
            <person name="Sun H."/>
            <person name="Tritt A."/>
            <person name="Yoshinaga Y."/>
            <person name="Zwiers L.-H."/>
            <person name="Turgeon B."/>
            <person name="Goodwin S."/>
            <person name="Spatafora J."/>
            <person name="Crous P."/>
            <person name="Grigoriev I."/>
        </authorList>
    </citation>
    <scope>NUCLEOTIDE SEQUENCE</scope>
    <source>
        <strain evidence="2">CBS 125425</strain>
    </source>
</reference>
<protein>
    <submittedName>
        <fullName evidence="2">Metallo-dependent phosphatase</fullName>
    </submittedName>
</protein>
<name>A0A9P4QI39_9PLEO</name>
<gene>
    <name evidence="2" type="ORF">EJ04DRAFT_506609</name>
</gene>
<dbReference type="PANTHER" id="PTHR32440:SF0">
    <property type="entry name" value="PHOSPHATASE DCR2-RELATED"/>
    <property type="match status" value="1"/>
</dbReference>
<dbReference type="Gene3D" id="3.60.21.10">
    <property type="match status" value="1"/>
</dbReference>
<sequence>MHRVLELLELRPPKTTTSSIPYATAVVAHPVVTDLTICVFSPTVSPSTCELDSRIWHRIEKELYLHTSQQSAWLYVALANEEELTAEDLLVMDIKVGESPHNPSFDHSWESRPGGIWVLRSKFSGEIDRAVTEVDVLFGTDAVDPRPQWALMRSPLQIDSQPKVPVPRLSVLHGRAKLGPDPRPALRVRQDGKFKIVQISDTHMGTGVGVCKDAIDAHGNNLPESEADPLTVDFIGKTLDVERPDLVVLTGDQLHHDISDSQSALFKVVAPIIDRSIPFAAVFGNHDSEGIHVLSRMAQMSILQNLPFNLCEPGPEHVDGIGNFCLQILAPAPSQLPLSTLYFLDTHGQISSKIHNPDYDHIKQSQIDWFTDTSQAQRSARDKDGNNNRFYLSLAFLHIPLPEFSDHHLSIRNGHKREPPEGPHFNSQFYDALAREGISALGCGPVNDIYGYPLPG</sequence>
<proteinExistence type="predicted"/>
<dbReference type="OrthoDB" id="783096at2759"/>
<dbReference type="AlphaFoldDB" id="A0A9P4QI39"/>
<feature type="domain" description="Calcineurin-like phosphoesterase" evidence="1">
    <location>
        <begin position="194"/>
        <end position="407"/>
    </location>
</feature>
<dbReference type="SUPFAM" id="SSF56300">
    <property type="entry name" value="Metallo-dependent phosphatases"/>
    <property type="match status" value="1"/>
</dbReference>
<evidence type="ECO:0000313" key="2">
    <source>
        <dbReference type="EMBL" id="KAF2726849.1"/>
    </source>
</evidence>
<dbReference type="InterPro" id="IPR004843">
    <property type="entry name" value="Calcineurin-like_PHP"/>
</dbReference>
<dbReference type="CDD" id="cd07383">
    <property type="entry name" value="MPP_Dcr2"/>
    <property type="match status" value="1"/>
</dbReference>
<dbReference type="PANTHER" id="PTHR32440">
    <property type="entry name" value="PHOSPHATASE DCR2-RELATED-RELATED"/>
    <property type="match status" value="1"/>
</dbReference>
<dbReference type="InterPro" id="IPR029052">
    <property type="entry name" value="Metallo-depent_PP-like"/>
</dbReference>
<dbReference type="GO" id="GO:0004721">
    <property type="term" value="F:phosphoprotein phosphatase activity"/>
    <property type="evidence" value="ECO:0007669"/>
    <property type="project" value="TreeGrafter"/>
</dbReference>
<comment type="caution">
    <text evidence="2">The sequence shown here is derived from an EMBL/GenBank/DDBJ whole genome shotgun (WGS) entry which is preliminary data.</text>
</comment>
<dbReference type="Pfam" id="PF00149">
    <property type="entry name" value="Metallophos"/>
    <property type="match status" value="1"/>
</dbReference>
<evidence type="ECO:0000313" key="3">
    <source>
        <dbReference type="Proteomes" id="UP000799444"/>
    </source>
</evidence>
<dbReference type="EMBL" id="ML996381">
    <property type="protein sequence ID" value="KAF2726849.1"/>
    <property type="molecule type" value="Genomic_DNA"/>
</dbReference>